<dbReference type="AlphaFoldDB" id="A0A1F6ETU0"/>
<sequence length="270" mass="30436">MKKLFDQLNIPDLSVLQPKKVGPKRLQMVEFAKALSGGTLVKPHDHKLWRVGNYRVGFRKPGKETAVDAETNFRDGTVAPNPDDMRPTIWKSNLVVGAPASFEEIFHVFERLLGNNEDDVLQFLAGIFYRAAYLLDYEMPTKPGVVPEYKLPLDLLKALDKPLWRVTGLPAEVYLKYLQAIAWNEDVKYNALGYDVAKKQTGRQSNQLTYTHLIAVLQGRLPLANFCYAFARSRGVAPLSGIKAAKAFPWLRSEKNPARVSVRKKVGRVV</sequence>
<dbReference type="STRING" id="1798515.A3B35_01575"/>
<dbReference type="EMBL" id="MFMC01000029">
    <property type="protein sequence ID" value="OGG77020.1"/>
    <property type="molecule type" value="Genomic_DNA"/>
</dbReference>
<comment type="caution">
    <text evidence="1">The sequence shown here is derived from an EMBL/GenBank/DDBJ whole genome shotgun (WGS) entry which is preliminary data.</text>
</comment>
<organism evidence="1 2">
    <name type="scientific">Candidatus Kaiserbacteria bacterium RIFCSPLOWO2_01_FULL_54_24</name>
    <dbReference type="NCBI Taxonomy" id="1798515"/>
    <lineage>
        <taxon>Bacteria</taxon>
        <taxon>Candidatus Kaiseribacteriota</taxon>
    </lineage>
</organism>
<reference evidence="1 2" key="1">
    <citation type="journal article" date="2016" name="Nat. Commun.">
        <title>Thousands of microbial genomes shed light on interconnected biogeochemical processes in an aquifer system.</title>
        <authorList>
            <person name="Anantharaman K."/>
            <person name="Brown C.T."/>
            <person name="Hug L.A."/>
            <person name="Sharon I."/>
            <person name="Castelle C.J."/>
            <person name="Probst A.J."/>
            <person name="Thomas B.C."/>
            <person name="Singh A."/>
            <person name="Wilkins M.J."/>
            <person name="Karaoz U."/>
            <person name="Brodie E.L."/>
            <person name="Williams K.H."/>
            <person name="Hubbard S.S."/>
            <person name="Banfield J.F."/>
        </authorList>
    </citation>
    <scope>NUCLEOTIDE SEQUENCE [LARGE SCALE GENOMIC DNA]</scope>
</reference>
<protein>
    <submittedName>
        <fullName evidence="1">Uncharacterized protein</fullName>
    </submittedName>
</protein>
<evidence type="ECO:0000313" key="1">
    <source>
        <dbReference type="EMBL" id="OGG77020.1"/>
    </source>
</evidence>
<name>A0A1F6ETU0_9BACT</name>
<gene>
    <name evidence="1" type="ORF">A3B35_01575</name>
</gene>
<proteinExistence type="predicted"/>
<dbReference type="Proteomes" id="UP000177215">
    <property type="component" value="Unassembled WGS sequence"/>
</dbReference>
<accession>A0A1F6ETU0</accession>
<evidence type="ECO:0000313" key="2">
    <source>
        <dbReference type="Proteomes" id="UP000177215"/>
    </source>
</evidence>